<dbReference type="SUPFAM" id="SSF47986">
    <property type="entry name" value="DEATH domain"/>
    <property type="match status" value="1"/>
</dbReference>
<feature type="active site" evidence="2">
    <location>
        <position position="303"/>
    </location>
</feature>
<feature type="active site" evidence="2">
    <location>
        <position position="247"/>
    </location>
</feature>
<dbReference type="Gene3D" id="1.10.533.10">
    <property type="entry name" value="Death Domain, Fas"/>
    <property type="match status" value="1"/>
</dbReference>
<dbReference type="EMBL" id="QOIP01000010">
    <property type="protein sequence ID" value="RLU17334.1"/>
    <property type="molecule type" value="Genomic_DNA"/>
</dbReference>
<organism evidence="7">
    <name type="scientific">Ooceraea biroi</name>
    <name type="common">Clonal raider ant</name>
    <name type="synonym">Cerapachys biroi</name>
    <dbReference type="NCBI Taxonomy" id="2015173"/>
    <lineage>
        <taxon>Eukaryota</taxon>
        <taxon>Metazoa</taxon>
        <taxon>Ecdysozoa</taxon>
        <taxon>Arthropoda</taxon>
        <taxon>Hexapoda</taxon>
        <taxon>Insecta</taxon>
        <taxon>Pterygota</taxon>
        <taxon>Neoptera</taxon>
        <taxon>Endopterygota</taxon>
        <taxon>Hymenoptera</taxon>
        <taxon>Apocrita</taxon>
        <taxon>Aculeata</taxon>
        <taxon>Formicoidea</taxon>
        <taxon>Formicidae</taxon>
        <taxon>Dorylinae</taxon>
        <taxon>Ooceraea</taxon>
    </lineage>
</organism>
<feature type="domain" description="Caspase family p20" evidence="5">
    <location>
        <begin position="169"/>
        <end position="307"/>
    </location>
</feature>
<dbReference type="InterPro" id="IPR029030">
    <property type="entry name" value="Caspase-like_dom_sf"/>
</dbReference>
<dbReference type="InterPro" id="IPR002138">
    <property type="entry name" value="Pept_C14_p10"/>
</dbReference>
<dbReference type="GO" id="GO:0004197">
    <property type="term" value="F:cysteine-type endopeptidase activity"/>
    <property type="evidence" value="ECO:0007669"/>
    <property type="project" value="InterPro"/>
</dbReference>
<dbReference type="PANTHER" id="PTHR47901">
    <property type="entry name" value="CASPASE RECRUITMENT DOMAIN-CONTAINING PROTEIN 18"/>
    <property type="match status" value="1"/>
</dbReference>
<dbReference type="PIRSF" id="PIRSF038001">
    <property type="entry name" value="Caspase_ICE"/>
    <property type="match status" value="1"/>
</dbReference>
<dbReference type="InterPro" id="IPR011029">
    <property type="entry name" value="DEATH-like_dom_sf"/>
</dbReference>
<evidence type="ECO:0000259" key="4">
    <source>
        <dbReference type="PROSITE" id="PS50207"/>
    </source>
</evidence>
<dbReference type="InterPro" id="IPR001309">
    <property type="entry name" value="Pept_C14_p20"/>
</dbReference>
<dbReference type="GO" id="GO:0072557">
    <property type="term" value="C:IPAF inflammasome complex"/>
    <property type="evidence" value="ECO:0007669"/>
    <property type="project" value="TreeGrafter"/>
</dbReference>
<evidence type="ECO:0000259" key="5">
    <source>
        <dbReference type="PROSITE" id="PS50208"/>
    </source>
</evidence>
<evidence type="ECO:0000256" key="2">
    <source>
        <dbReference type="PIRSR" id="PIRSR038001-1"/>
    </source>
</evidence>
<comment type="similarity">
    <text evidence="1 3">Belongs to the peptidase C14A family.</text>
</comment>
<dbReference type="SUPFAM" id="SSF52129">
    <property type="entry name" value="Caspase-like"/>
    <property type="match status" value="1"/>
</dbReference>
<feature type="domain" description="Caspase family p10" evidence="4">
    <location>
        <begin position="342"/>
        <end position="422"/>
    </location>
</feature>
<dbReference type="GO" id="GO:0097169">
    <property type="term" value="C:AIM2 inflammasome complex"/>
    <property type="evidence" value="ECO:0007669"/>
    <property type="project" value="TreeGrafter"/>
</dbReference>
<gene>
    <name evidence="7" type="ORF">DMN91_009567</name>
</gene>
<dbReference type="InterPro" id="IPR002398">
    <property type="entry name" value="Pept_C14"/>
</dbReference>
<evidence type="ECO:0000256" key="3">
    <source>
        <dbReference type="RuleBase" id="RU003971"/>
    </source>
</evidence>
<dbReference type="AlphaFoldDB" id="A0A3L8DAG7"/>
<name>A0A3L8DAG7_OOCBI</name>
<evidence type="ECO:0008006" key="8">
    <source>
        <dbReference type="Google" id="ProtNLM"/>
    </source>
</evidence>
<sequence length="431" mass="49886">MDRRDRERIDYYCERVVPKIDITKLFPKLLENKVYNRDDVNIEIWKKSLREQDTVKDIFLTIKTRGPNAFKNLLLSLRQSNHGNIADMLEGKSISSNNIVSLSKSINNITISQLKEHNNNASSSNERQEESMDHIVWSDKPLTIKLSKATRFLDREPCAIQRYPMRSKPRGLVLVISNIYYDSPTEIPRFSAKHDEANLEELFKQMGFEVVTHRNLTGQQIKEAVRTFSKRKDLEKVDSCFVFITSHGTEDKMNNSEIQGTDYQENAPATYEKVLCSDIYDYFTAEACPQLAEKPKIFVFQLCRGKKVQKPVAQSRVSIDSFAFANTNKDECVRRLTTRKYSDMLIVQSTLPGHVAYRDKITGSWFIQILCKVFMTCACTEHIQDLFSMIDAQLKYIRTLDNECQTSTVESMGFNKHCYLHPGLYEEDLLD</sequence>
<dbReference type="PROSITE" id="PS50208">
    <property type="entry name" value="CASPASE_P20"/>
    <property type="match status" value="1"/>
</dbReference>
<dbReference type="OrthoDB" id="6097640at2759"/>
<feature type="domain" description="CARD" evidence="6">
    <location>
        <begin position="1"/>
        <end position="92"/>
    </location>
</feature>
<dbReference type="InterPro" id="IPR015917">
    <property type="entry name" value="Pept_C14A"/>
</dbReference>
<proteinExistence type="inferred from homology"/>
<dbReference type="SMART" id="SM00115">
    <property type="entry name" value="CASc"/>
    <property type="match status" value="1"/>
</dbReference>
<dbReference type="PRINTS" id="PR00376">
    <property type="entry name" value="IL1BCENZYME"/>
</dbReference>
<evidence type="ECO:0000259" key="6">
    <source>
        <dbReference type="PROSITE" id="PS50209"/>
    </source>
</evidence>
<dbReference type="Gene3D" id="3.40.50.1460">
    <property type="match status" value="1"/>
</dbReference>
<evidence type="ECO:0000313" key="7">
    <source>
        <dbReference type="EMBL" id="RLU17334.1"/>
    </source>
</evidence>
<reference evidence="7" key="1">
    <citation type="journal article" date="2018" name="Genome Res.">
        <title>The genomic architecture and molecular evolution of ant odorant receptors.</title>
        <authorList>
            <person name="McKenzie S.K."/>
            <person name="Kronauer D.J.C."/>
        </authorList>
    </citation>
    <scope>NUCLEOTIDE SEQUENCE [LARGE SCALE GENOMIC DNA]</scope>
    <source>
        <strain evidence="7">Clonal line C1</strain>
    </source>
</reference>
<comment type="caution">
    <text evidence="7">The sequence shown here is derived from an EMBL/GenBank/DDBJ whole genome shotgun (WGS) entry which is preliminary data.</text>
</comment>
<dbReference type="Proteomes" id="UP000279307">
    <property type="component" value="Chromosome 10"/>
</dbReference>
<dbReference type="GO" id="GO:0042981">
    <property type="term" value="P:regulation of apoptotic process"/>
    <property type="evidence" value="ECO:0007669"/>
    <property type="project" value="InterPro"/>
</dbReference>
<dbReference type="Pfam" id="PF00656">
    <property type="entry name" value="Peptidase_C14"/>
    <property type="match status" value="1"/>
</dbReference>
<dbReference type="InterPro" id="IPR011600">
    <property type="entry name" value="Pept_C14_caspase"/>
</dbReference>
<accession>A0A3L8DAG7</accession>
<protein>
    <recommendedName>
        <fullName evidence="8">Caspase Nc</fullName>
    </recommendedName>
</protein>
<dbReference type="PROSITE" id="PS50207">
    <property type="entry name" value="CASPASE_P10"/>
    <property type="match status" value="1"/>
</dbReference>
<dbReference type="PANTHER" id="PTHR47901:SF3">
    <property type="entry name" value="CASPASE-1"/>
    <property type="match status" value="1"/>
</dbReference>
<dbReference type="GO" id="GO:0072559">
    <property type="term" value="C:NLRP3 inflammasome complex"/>
    <property type="evidence" value="ECO:0007669"/>
    <property type="project" value="TreeGrafter"/>
</dbReference>
<dbReference type="PROSITE" id="PS50209">
    <property type="entry name" value="CARD"/>
    <property type="match status" value="1"/>
</dbReference>
<dbReference type="GO" id="GO:0006508">
    <property type="term" value="P:proteolysis"/>
    <property type="evidence" value="ECO:0007669"/>
    <property type="project" value="InterPro"/>
</dbReference>
<reference evidence="7" key="2">
    <citation type="submission" date="2018-07" db="EMBL/GenBank/DDBJ databases">
        <authorList>
            <person name="Mckenzie S.K."/>
            <person name="Kronauer D.J.C."/>
        </authorList>
    </citation>
    <scope>NUCLEOTIDE SEQUENCE</scope>
    <source>
        <strain evidence="7">Clonal line C1</strain>
    </source>
</reference>
<dbReference type="InterPro" id="IPR001315">
    <property type="entry name" value="CARD"/>
</dbReference>
<evidence type="ECO:0000256" key="1">
    <source>
        <dbReference type="ARBA" id="ARBA00010134"/>
    </source>
</evidence>